<dbReference type="EC" id="2.5.1.97" evidence="2"/>
<dbReference type="PROSITE" id="PS50844">
    <property type="entry name" value="AFP_LIKE"/>
    <property type="match status" value="1"/>
</dbReference>
<dbReference type="PANTHER" id="PTHR42966:SF2">
    <property type="entry name" value="PSEUDAMINIC ACID SYNTHASE"/>
    <property type="match status" value="1"/>
</dbReference>
<dbReference type="AlphaFoldDB" id="A0A4S2HCP6"/>
<dbReference type="Gene3D" id="3.90.1210.10">
    <property type="entry name" value="Antifreeze-like/N-acetylneuraminic acid synthase C-terminal domain"/>
    <property type="match status" value="1"/>
</dbReference>
<dbReference type="InterPro" id="IPR006190">
    <property type="entry name" value="SAF_AFP_Neu5Ac"/>
</dbReference>
<keyword evidence="3" id="KW-1185">Reference proteome</keyword>
<dbReference type="Gene3D" id="3.20.20.70">
    <property type="entry name" value="Aldolase class I"/>
    <property type="match status" value="1"/>
</dbReference>
<dbReference type="InterPro" id="IPR013132">
    <property type="entry name" value="PseI/NeuA/B-like_N"/>
</dbReference>
<dbReference type="GO" id="GO:0047444">
    <property type="term" value="F:N-acylneuraminate-9-phosphate synthase activity"/>
    <property type="evidence" value="ECO:0007669"/>
    <property type="project" value="TreeGrafter"/>
</dbReference>
<comment type="caution">
    <text evidence="2">The sequence shown here is derived from an EMBL/GenBank/DDBJ whole genome shotgun (WGS) entry which is preliminary data.</text>
</comment>
<evidence type="ECO:0000259" key="1">
    <source>
        <dbReference type="PROSITE" id="PS50844"/>
    </source>
</evidence>
<protein>
    <submittedName>
        <fullName evidence="2">Pseudaminic acid synthase</fullName>
        <ecNumber evidence="2">2.5.1.97</ecNumber>
    </submittedName>
</protein>
<dbReference type="EMBL" id="SRXV01000001">
    <property type="protein sequence ID" value="TGY93825.1"/>
    <property type="molecule type" value="Genomic_DNA"/>
</dbReference>
<dbReference type="InterPro" id="IPR020030">
    <property type="entry name" value="Pseudaminic_synth_PseI"/>
</dbReference>
<evidence type="ECO:0000313" key="2">
    <source>
        <dbReference type="EMBL" id="TGY93825.1"/>
    </source>
</evidence>
<organism evidence="2 3">
    <name type="scientific">Marinicauda pacifica</name>
    <dbReference type="NCBI Taxonomy" id="1133559"/>
    <lineage>
        <taxon>Bacteria</taxon>
        <taxon>Pseudomonadati</taxon>
        <taxon>Pseudomonadota</taxon>
        <taxon>Alphaproteobacteria</taxon>
        <taxon>Maricaulales</taxon>
        <taxon>Maricaulaceae</taxon>
        <taxon>Marinicauda</taxon>
    </lineage>
</organism>
<dbReference type="SUPFAM" id="SSF51569">
    <property type="entry name" value="Aldolase"/>
    <property type="match status" value="1"/>
</dbReference>
<dbReference type="InterPro" id="IPR051690">
    <property type="entry name" value="PseI-like"/>
</dbReference>
<dbReference type="InterPro" id="IPR013974">
    <property type="entry name" value="SAF"/>
</dbReference>
<sequence>MTQTSDMFDQIQDVTRPPLIIAELSANHSGDLGRALEIIAACGEAGADALKLQTYTADTITLNHDGPGFVLEGGLWHGRKLHDLYEEAHTPWEWHEALFEAGRKAGMAVFSSPFDFSAIDFLEQFDPPAYKIASFELIDLPLIAHAARTGRPLVMSTGMASWDEVMEAVLTARQAGCDRLCVLHCTSGYPTPIEEADLRTLPDLAMRLGLPVGLSDHTPGIAAPVAATALGARAIEKHVTMRRSDGGPDAAFSLEPDELAALVRETRNAHAALGQVRTGTAKSEEGSKTVRRSLYVAAPVKAGETLTPDNVRSVRPGGGLHPREYTRVLGRPAARDLNFGEPLDWSMVEGGHDT</sequence>
<reference evidence="2 3" key="1">
    <citation type="journal article" date="2013" name="Int. J. Syst. Evol. Microbiol.">
        <title>Marinicauda pacifica gen. nov., sp. nov., a prosthecate alphaproteobacterium of the family Hyphomonadaceae isolated from deep seawater.</title>
        <authorList>
            <person name="Zhang X.Y."/>
            <person name="Li G.W."/>
            <person name="Wang C.S."/>
            <person name="Zhang Y.J."/>
            <person name="Xu X.W."/>
            <person name="Li H."/>
            <person name="Liu A."/>
            <person name="Liu C."/>
            <person name="Xie B.B."/>
            <person name="Qin Q.L."/>
            <person name="Xu Z."/>
            <person name="Chen X.L."/>
            <person name="Zhou B.C."/>
            <person name="Zhang Y.Z."/>
        </authorList>
    </citation>
    <scope>NUCLEOTIDE SEQUENCE [LARGE SCALE GENOMIC DNA]</scope>
    <source>
        <strain evidence="2 3">P-1 km-3</strain>
    </source>
</reference>
<dbReference type="RefSeq" id="WP_135943020.1">
    <property type="nucleotide sequence ID" value="NZ_BMEI01000001.1"/>
</dbReference>
<dbReference type="SMART" id="SM00858">
    <property type="entry name" value="SAF"/>
    <property type="match status" value="1"/>
</dbReference>
<dbReference type="Pfam" id="PF03102">
    <property type="entry name" value="NeuB"/>
    <property type="match status" value="1"/>
</dbReference>
<dbReference type="NCBIfam" id="TIGR03586">
    <property type="entry name" value="PseI"/>
    <property type="match status" value="1"/>
</dbReference>
<feature type="domain" description="AFP-like" evidence="1">
    <location>
        <begin position="293"/>
        <end position="351"/>
    </location>
</feature>
<accession>A0A4S2HCP6</accession>
<dbReference type="Proteomes" id="UP000305451">
    <property type="component" value="Unassembled WGS sequence"/>
</dbReference>
<dbReference type="InterPro" id="IPR057736">
    <property type="entry name" value="SAF_PseI/NeuA/NeuB"/>
</dbReference>
<dbReference type="SUPFAM" id="SSF51269">
    <property type="entry name" value="AFP III-like domain"/>
    <property type="match status" value="1"/>
</dbReference>
<keyword evidence="2" id="KW-0808">Transferase</keyword>
<dbReference type="OrthoDB" id="9781701at2"/>
<dbReference type="InterPro" id="IPR036732">
    <property type="entry name" value="AFP_Neu5c_C_sf"/>
</dbReference>
<name>A0A4S2HCP6_9PROT</name>
<evidence type="ECO:0000313" key="3">
    <source>
        <dbReference type="Proteomes" id="UP000305451"/>
    </source>
</evidence>
<gene>
    <name evidence="2" type="primary">pseI</name>
    <name evidence="2" type="ORF">E5162_00590</name>
</gene>
<dbReference type="PANTHER" id="PTHR42966">
    <property type="entry name" value="N-ACETYLNEURAMINATE SYNTHASE"/>
    <property type="match status" value="1"/>
</dbReference>
<dbReference type="GO" id="GO:0016051">
    <property type="term" value="P:carbohydrate biosynthetic process"/>
    <property type="evidence" value="ECO:0007669"/>
    <property type="project" value="InterPro"/>
</dbReference>
<dbReference type="Pfam" id="PF08666">
    <property type="entry name" value="SAF"/>
    <property type="match status" value="1"/>
</dbReference>
<dbReference type="CDD" id="cd11615">
    <property type="entry name" value="SAF_NeuB_like"/>
    <property type="match status" value="1"/>
</dbReference>
<proteinExistence type="predicted"/>
<dbReference type="InterPro" id="IPR013785">
    <property type="entry name" value="Aldolase_TIM"/>
</dbReference>